<comment type="caution">
    <text evidence="2">The sequence shown here is derived from an EMBL/GenBank/DDBJ whole genome shotgun (WGS) entry which is preliminary data.</text>
</comment>
<dbReference type="Proteomes" id="UP000765509">
    <property type="component" value="Unassembled WGS sequence"/>
</dbReference>
<evidence type="ECO:0000313" key="3">
    <source>
        <dbReference type="Proteomes" id="UP000765509"/>
    </source>
</evidence>
<feature type="region of interest" description="Disordered" evidence="1">
    <location>
        <begin position="51"/>
        <end position="82"/>
    </location>
</feature>
<proteinExistence type="predicted"/>
<dbReference type="EMBL" id="AVOT02052030">
    <property type="protein sequence ID" value="MBW0546990.1"/>
    <property type="molecule type" value="Genomic_DNA"/>
</dbReference>
<organism evidence="2 3">
    <name type="scientific">Austropuccinia psidii MF-1</name>
    <dbReference type="NCBI Taxonomy" id="1389203"/>
    <lineage>
        <taxon>Eukaryota</taxon>
        <taxon>Fungi</taxon>
        <taxon>Dikarya</taxon>
        <taxon>Basidiomycota</taxon>
        <taxon>Pucciniomycotina</taxon>
        <taxon>Pucciniomycetes</taxon>
        <taxon>Pucciniales</taxon>
        <taxon>Sphaerophragmiaceae</taxon>
        <taxon>Austropuccinia</taxon>
    </lineage>
</organism>
<dbReference type="AlphaFoldDB" id="A0A9Q3FUR7"/>
<keyword evidence="3" id="KW-1185">Reference proteome</keyword>
<name>A0A9Q3FUR7_9BASI</name>
<sequence>MLPEIYQGVMNPWNILKRLLKEEQIVKYSNGWNTLSSKPKIKNIKDWHNKKWDASKEEAPGPSIRKPEASQPPQEEKKKKNWGELYSPIYRITRIPKDSM</sequence>
<gene>
    <name evidence="2" type="ORF">O181_086705</name>
</gene>
<reference evidence="2" key="1">
    <citation type="submission" date="2021-03" db="EMBL/GenBank/DDBJ databases">
        <title>Draft genome sequence of rust myrtle Austropuccinia psidii MF-1, a brazilian biotype.</title>
        <authorList>
            <person name="Quecine M.C."/>
            <person name="Pachon D.M.R."/>
            <person name="Bonatelli M.L."/>
            <person name="Correr F.H."/>
            <person name="Franceschini L.M."/>
            <person name="Leite T.F."/>
            <person name="Margarido G.R.A."/>
            <person name="Almeida C.A."/>
            <person name="Ferrarezi J.A."/>
            <person name="Labate C.A."/>
        </authorList>
    </citation>
    <scope>NUCLEOTIDE SEQUENCE</scope>
    <source>
        <strain evidence="2">MF-1</strain>
    </source>
</reference>
<accession>A0A9Q3FUR7</accession>
<evidence type="ECO:0000313" key="2">
    <source>
        <dbReference type="EMBL" id="MBW0546990.1"/>
    </source>
</evidence>
<protein>
    <submittedName>
        <fullName evidence="2">Uncharacterized protein</fullName>
    </submittedName>
</protein>
<evidence type="ECO:0000256" key="1">
    <source>
        <dbReference type="SAM" id="MobiDB-lite"/>
    </source>
</evidence>